<dbReference type="PANTHER" id="PTHR38777">
    <property type="entry name" value="FELS-2 PROPHAGE PROTEIN"/>
    <property type="match status" value="1"/>
</dbReference>
<dbReference type="PROSITE" id="PS51128">
    <property type="entry name" value="ZF_DKSA_2"/>
    <property type="match status" value="1"/>
</dbReference>
<dbReference type="Proteomes" id="UP000412311">
    <property type="component" value="Unassembled WGS sequence"/>
</dbReference>
<feature type="zinc finger region" description="dksA C4-type" evidence="4">
    <location>
        <begin position="36"/>
        <end position="60"/>
    </location>
</feature>
<keyword evidence="2" id="KW-0863">Zinc-finger</keyword>
<dbReference type="Pfam" id="PF01258">
    <property type="entry name" value="zf-dskA_traR"/>
    <property type="match status" value="1"/>
</dbReference>
<evidence type="ECO:0000256" key="2">
    <source>
        <dbReference type="ARBA" id="ARBA00022771"/>
    </source>
</evidence>
<dbReference type="EMBL" id="CABVJG010000011">
    <property type="protein sequence ID" value="VVQ13982.1"/>
    <property type="molecule type" value="Genomic_DNA"/>
</dbReference>
<organism evidence="6 7">
    <name type="scientific">Pseudomonas fluorescens</name>
    <dbReference type="NCBI Taxonomy" id="294"/>
    <lineage>
        <taxon>Bacteria</taxon>
        <taxon>Pseudomonadati</taxon>
        <taxon>Pseudomonadota</taxon>
        <taxon>Gammaproteobacteria</taxon>
        <taxon>Pseudomonadales</taxon>
        <taxon>Pseudomonadaceae</taxon>
        <taxon>Pseudomonas</taxon>
    </lineage>
</organism>
<evidence type="ECO:0000256" key="4">
    <source>
        <dbReference type="PROSITE-ProRule" id="PRU00510"/>
    </source>
</evidence>
<reference evidence="6 7" key="1">
    <citation type="submission" date="2019-09" db="EMBL/GenBank/DDBJ databases">
        <authorList>
            <person name="Chandra G."/>
            <person name="Truman W A."/>
        </authorList>
    </citation>
    <scope>NUCLEOTIDE SEQUENCE [LARGE SCALE GENOMIC DNA]</scope>
    <source>
        <strain evidence="6">PS925</strain>
    </source>
</reference>
<protein>
    <recommendedName>
        <fullName evidence="5">Zinc finger DksA/TraR C4-type domain-containing protein</fullName>
    </recommendedName>
</protein>
<dbReference type="AlphaFoldDB" id="A0A5E7UR59"/>
<sequence>MADVIDTANDQADYFLQIALSRHPRPIAGMVSAEFCADCDEAIPVLRQKSVDGCQTCLDCQELRERGR</sequence>
<evidence type="ECO:0000256" key="1">
    <source>
        <dbReference type="ARBA" id="ARBA00022723"/>
    </source>
</evidence>
<evidence type="ECO:0000313" key="6">
    <source>
        <dbReference type="EMBL" id="VVQ13982.1"/>
    </source>
</evidence>
<dbReference type="GO" id="GO:0008270">
    <property type="term" value="F:zinc ion binding"/>
    <property type="evidence" value="ECO:0007669"/>
    <property type="project" value="UniProtKB-KW"/>
</dbReference>
<proteinExistence type="predicted"/>
<evidence type="ECO:0000259" key="5">
    <source>
        <dbReference type="Pfam" id="PF01258"/>
    </source>
</evidence>
<evidence type="ECO:0000256" key="3">
    <source>
        <dbReference type="ARBA" id="ARBA00022833"/>
    </source>
</evidence>
<keyword evidence="1" id="KW-0479">Metal-binding</keyword>
<name>A0A5E7UR59_PSEFL</name>
<gene>
    <name evidence="6" type="ORF">PS925_03846</name>
</gene>
<dbReference type="InterPro" id="IPR000962">
    <property type="entry name" value="Znf_DskA_TraR"/>
</dbReference>
<keyword evidence="3" id="KW-0862">Zinc</keyword>
<feature type="domain" description="Zinc finger DksA/TraR C4-type" evidence="5">
    <location>
        <begin position="34"/>
        <end position="66"/>
    </location>
</feature>
<evidence type="ECO:0000313" key="7">
    <source>
        <dbReference type="Proteomes" id="UP000412311"/>
    </source>
</evidence>
<dbReference type="PANTHER" id="PTHR38777:SF1">
    <property type="entry name" value="DNAK SUPPRESSOR PROTEIN"/>
    <property type="match status" value="1"/>
</dbReference>
<accession>A0A5E7UR59</accession>
<dbReference type="GO" id="GO:1900378">
    <property type="term" value="P:positive regulation of secondary metabolite biosynthetic process"/>
    <property type="evidence" value="ECO:0007669"/>
    <property type="project" value="TreeGrafter"/>
</dbReference>